<evidence type="ECO:0000256" key="1">
    <source>
        <dbReference type="SAM" id="Coils"/>
    </source>
</evidence>
<evidence type="ECO:0000313" key="4">
    <source>
        <dbReference type="Proteomes" id="UP000314294"/>
    </source>
</evidence>
<evidence type="ECO:0000256" key="2">
    <source>
        <dbReference type="SAM" id="MobiDB-lite"/>
    </source>
</evidence>
<dbReference type="AlphaFoldDB" id="A0A4Z2FW17"/>
<dbReference type="EMBL" id="SRLO01000847">
    <property type="protein sequence ID" value="TNN45426.1"/>
    <property type="molecule type" value="Genomic_DNA"/>
</dbReference>
<accession>A0A4Z2FW17</accession>
<protein>
    <submittedName>
        <fullName evidence="3">Uncharacterized protein</fullName>
    </submittedName>
</protein>
<dbReference type="OrthoDB" id="21525at2759"/>
<keyword evidence="4" id="KW-1185">Reference proteome</keyword>
<feature type="coiled-coil region" evidence="1">
    <location>
        <begin position="49"/>
        <end position="83"/>
    </location>
</feature>
<feature type="compositionally biased region" description="Low complexity" evidence="2">
    <location>
        <begin position="118"/>
        <end position="129"/>
    </location>
</feature>
<organism evidence="3 4">
    <name type="scientific">Liparis tanakae</name>
    <name type="common">Tanaka's snailfish</name>
    <dbReference type="NCBI Taxonomy" id="230148"/>
    <lineage>
        <taxon>Eukaryota</taxon>
        <taxon>Metazoa</taxon>
        <taxon>Chordata</taxon>
        <taxon>Craniata</taxon>
        <taxon>Vertebrata</taxon>
        <taxon>Euteleostomi</taxon>
        <taxon>Actinopterygii</taxon>
        <taxon>Neopterygii</taxon>
        <taxon>Teleostei</taxon>
        <taxon>Neoteleostei</taxon>
        <taxon>Acanthomorphata</taxon>
        <taxon>Eupercaria</taxon>
        <taxon>Perciformes</taxon>
        <taxon>Cottioidei</taxon>
        <taxon>Cottales</taxon>
        <taxon>Liparidae</taxon>
        <taxon>Liparis</taxon>
    </lineage>
</organism>
<feature type="region of interest" description="Disordered" evidence="2">
    <location>
        <begin position="95"/>
        <end position="145"/>
    </location>
</feature>
<keyword evidence="1" id="KW-0175">Coiled coil</keyword>
<sequence>MNSLLEEKEEGVRRLKETLRKSQQQGDDSILQGEDLHARLTAPRGVVIKSSTQLEKSKLEDEVKRLQVKISDLESSVSSKEEDVGKWKNRAIALRLKSKAELEKPSSPCTPTKRGHASSSSSYGSPKKSALTPRKAPDSPQSRFSELLSRTCPRQFFDNSALGTVPGESRVRRSVVPPPRRKNTDCLCSPDVSDVPDNPAATTEGRLVEEVEHEVEEHWVV</sequence>
<comment type="caution">
    <text evidence="3">The sequence shown here is derived from an EMBL/GenBank/DDBJ whole genome shotgun (WGS) entry which is preliminary data.</text>
</comment>
<gene>
    <name evidence="3" type="ORF">EYF80_044372</name>
</gene>
<feature type="region of interest" description="Disordered" evidence="2">
    <location>
        <begin position="157"/>
        <end position="203"/>
    </location>
</feature>
<reference evidence="3 4" key="1">
    <citation type="submission" date="2019-03" db="EMBL/GenBank/DDBJ databases">
        <title>First draft genome of Liparis tanakae, snailfish: a comprehensive survey of snailfish specific genes.</title>
        <authorList>
            <person name="Kim W."/>
            <person name="Song I."/>
            <person name="Jeong J.-H."/>
            <person name="Kim D."/>
            <person name="Kim S."/>
            <person name="Ryu S."/>
            <person name="Song J.Y."/>
            <person name="Lee S.K."/>
        </authorList>
    </citation>
    <scope>NUCLEOTIDE SEQUENCE [LARGE SCALE GENOMIC DNA]</scope>
    <source>
        <tissue evidence="3">Muscle</tissue>
    </source>
</reference>
<feature type="region of interest" description="Disordered" evidence="2">
    <location>
        <begin position="17"/>
        <end position="45"/>
    </location>
</feature>
<name>A0A4Z2FW17_9TELE</name>
<dbReference type="Proteomes" id="UP000314294">
    <property type="component" value="Unassembled WGS sequence"/>
</dbReference>
<proteinExistence type="predicted"/>
<evidence type="ECO:0000313" key="3">
    <source>
        <dbReference type="EMBL" id="TNN45426.1"/>
    </source>
</evidence>